<feature type="domain" description="Phospholipid/glycerol acyltransferase" evidence="1">
    <location>
        <begin position="94"/>
        <end position="242"/>
    </location>
</feature>
<dbReference type="AlphaFoldDB" id="A0AAW7XFQ3"/>
<dbReference type="PANTHER" id="PTHR30068:SF3">
    <property type="entry name" value="PHOSPHOLIPID_GLYCEROL ACYLTRANSFERASE DOMAIN-CONTAINING PROTEIN"/>
    <property type="match status" value="1"/>
</dbReference>
<evidence type="ECO:0000313" key="3">
    <source>
        <dbReference type="Proteomes" id="UP001169862"/>
    </source>
</evidence>
<evidence type="ECO:0000313" key="2">
    <source>
        <dbReference type="EMBL" id="MDO6452980.1"/>
    </source>
</evidence>
<dbReference type="RefSeq" id="WP_303549111.1">
    <property type="nucleotide sequence ID" value="NZ_JAGDZI010000029.1"/>
</dbReference>
<proteinExistence type="predicted"/>
<dbReference type="Pfam" id="PF01553">
    <property type="entry name" value="Acyltransferase"/>
    <property type="match status" value="1"/>
</dbReference>
<name>A0AAW7XFQ3_9GAMM</name>
<dbReference type="Proteomes" id="UP001169862">
    <property type="component" value="Unassembled WGS sequence"/>
</dbReference>
<sequence length="376" mass="42628">MDVNAQQDPYKNIRPYHDNEVEAVLQSLLYDDELIGAITHYQFPRLPRWISRWLKPVIRIALAREFGEIQTIKGFQLTVARYMSKMIARSTTKLSCSGMENLEADEAYLFISNHRDIAMDPAFVNWVRHQNGMDTVRIAIGDNLLRKPYVSDLMRLNKSFIVNRSAKAPREVMAAVTQLSSYINFSIQEEESSIWIAQREGRAKDGNDFTDPALLKMLYISQRKKGSFSEVIKRLNVVPVSISYEFDPCDRAKARELAAKESSGQYEKSQYEDIESIVKGITGQKGAVHVHFGDVITGDFDTPESLAAELDRQIHLNYHLHASNYIAAGQLDNVTAEQIASFEARLAGLSEAEQAKLKQMYANPVVNCRKDQQESA</sequence>
<keyword evidence="2" id="KW-0012">Acyltransferase</keyword>
<reference evidence="2" key="1">
    <citation type="submission" date="2023-07" db="EMBL/GenBank/DDBJ databases">
        <title>Genome content predicts the carbon catabolic preferences of heterotrophic bacteria.</title>
        <authorList>
            <person name="Gralka M."/>
        </authorList>
    </citation>
    <scope>NUCLEOTIDE SEQUENCE</scope>
    <source>
        <strain evidence="2">I2M16</strain>
    </source>
</reference>
<dbReference type="GO" id="GO:0042840">
    <property type="term" value="P:D-glucuronate catabolic process"/>
    <property type="evidence" value="ECO:0007669"/>
    <property type="project" value="TreeGrafter"/>
</dbReference>
<organism evidence="2 3">
    <name type="scientific">Neptunomonas phycophila</name>
    <dbReference type="NCBI Taxonomy" id="1572645"/>
    <lineage>
        <taxon>Bacteria</taxon>
        <taxon>Pseudomonadati</taxon>
        <taxon>Pseudomonadota</taxon>
        <taxon>Gammaproteobacteria</taxon>
        <taxon>Oceanospirillales</taxon>
        <taxon>Oceanospirillaceae</taxon>
        <taxon>Neptunomonas</taxon>
    </lineage>
</organism>
<dbReference type="SUPFAM" id="SSF69593">
    <property type="entry name" value="Glycerol-3-phosphate (1)-acyltransferase"/>
    <property type="match status" value="1"/>
</dbReference>
<gene>
    <name evidence="2" type="ORF">Q4490_05320</name>
</gene>
<dbReference type="InterPro" id="IPR002123">
    <property type="entry name" value="Plipid/glycerol_acylTrfase"/>
</dbReference>
<evidence type="ECO:0000259" key="1">
    <source>
        <dbReference type="Pfam" id="PF01553"/>
    </source>
</evidence>
<accession>A0AAW7XFQ3</accession>
<keyword evidence="2" id="KW-0808">Transferase</keyword>
<dbReference type="GO" id="GO:0019698">
    <property type="term" value="P:D-galacturonate catabolic process"/>
    <property type="evidence" value="ECO:0007669"/>
    <property type="project" value="TreeGrafter"/>
</dbReference>
<protein>
    <submittedName>
        <fullName evidence="2">1-acyl-sn-glycerol-3-phosphate acyltransferase</fullName>
    </submittedName>
</protein>
<dbReference type="GO" id="GO:0016746">
    <property type="term" value="F:acyltransferase activity"/>
    <property type="evidence" value="ECO:0007669"/>
    <property type="project" value="UniProtKB-KW"/>
</dbReference>
<dbReference type="PANTHER" id="PTHR30068">
    <property type="entry name" value="URONATE ISOMERASE"/>
    <property type="match status" value="1"/>
</dbReference>
<comment type="caution">
    <text evidence="2">The sequence shown here is derived from an EMBL/GenBank/DDBJ whole genome shotgun (WGS) entry which is preliminary data.</text>
</comment>
<dbReference type="EMBL" id="JAUOPG010000003">
    <property type="protein sequence ID" value="MDO6452980.1"/>
    <property type="molecule type" value="Genomic_DNA"/>
</dbReference>